<dbReference type="Proteomes" id="UP001610563">
    <property type="component" value="Unassembled WGS sequence"/>
</dbReference>
<keyword evidence="1" id="KW-0677">Repeat</keyword>
<evidence type="ECO:0000256" key="3">
    <source>
        <dbReference type="PROSITE-ProRule" id="PRU00023"/>
    </source>
</evidence>
<sequence length="277" mass="29960">MEPNDAFFKAFKDACYFNDLPKAQEAIATGRLTDEDLGEGLNLATLMAHPDIVTALFDAGARVTERATGALSGRNHHQDPCIVRQFLERGLDPNVMLSSGEPLCSMIQNAACAAVLLSAGADPNALGRKGIPPLARMIVSARSDSPDTSLLELYVAHGAKLEPDLLFFAVAPRVQQSEVSTRFLLDKGAVALNYWGTPLHCAVWRGRVHLVRMLLEAGANPDVVAGRREFGRKAPVEVTERVEPRERREEIRGLLWSYSGRDSVEPGNCGVDGGGDA</sequence>
<dbReference type="InterPro" id="IPR002110">
    <property type="entry name" value="Ankyrin_rpt"/>
</dbReference>
<dbReference type="PANTHER" id="PTHR24189:SF50">
    <property type="entry name" value="ANKYRIN REPEAT AND SOCS BOX PROTEIN 2"/>
    <property type="match status" value="1"/>
</dbReference>
<feature type="repeat" description="ANK" evidence="3">
    <location>
        <begin position="194"/>
        <end position="226"/>
    </location>
</feature>
<dbReference type="Pfam" id="PF00023">
    <property type="entry name" value="Ank"/>
    <property type="match status" value="1"/>
</dbReference>
<evidence type="ECO:0000256" key="1">
    <source>
        <dbReference type="ARBA" id="ARBA00022737"/>
    </source>
</evidence>
<gene>
    <name evidence="4" type="ORF">BJX66DRAFT_329623</name>
</gene>
<dbReference type="InterPro" id="IPR036770">
    <property type="entry name" value="Ankyrin_rpt-contain_sf"/>
</dbReference>
<dbReference type="InterPro" id="IPR050745">
    <property type="entry name" value="Multifunctional_regulatory"/>
</dbReference>
<dbReference type="PROSITE" id="PS50088">
    <property type="entry name" value="ANK_REPEAT"/>
    <property type="match status" value="1"/>
</dbReference>
<evidence type="ECO:0008006" key="6">
    <source>
        <dbReference type="Google" id="ProtNLM"/>
    </source>
</evidence>
<protein>
    <recommendedName>
        <fullName evidence="6">Ankyrin</fullName>
    </recommendedName>
</protein>
<dbReference type="PROSITE" id="PS50297">
    <property type="entry name" value="ANK_REP_REGION"/>
    <property type="match status" value="1"/>
</dbReference>
<name>A0ABR4FP04_9EURO</name>
<evidence type="ECO:0000313" key="4">
    <source>
        <dbReference type="EMBL" id="KAL2784934.1"/>
    </source>
</evidence>
<organism evidence="4 5">
    <name type="scientific">Aspergillus keveii</name>
    <dbReference type="NCBI Taxonomy" id="714993"/>
    <lineage>
        <taxon>Eukaryota</taxon>
        <taxon>Fungi</taxon>
        <taxon>Dikarya</taxon>
        <taxon>Ascomycota</taxon>
        <taxon>Pezizomycotina</taxon>
        <taxon>Eurotiomycetes</taxon>
        <taxon>Eurotiomycetidae</taxon>
        <taxon>Eurotiales</taxon>
        <taxon>Aspergillaceae</taxon>
        <taxon>Aspergillus</taxon>
        <taxon>Aspergillus subgen. Nidulantes</taxon>
    </lineage>
</organism>
<dbReference type="Gene3D" id="1.25.40.20">
    <property type="entry name" value="Ankyrin repeat-containing domain"/>
    <property type="match status" value="2"/>
</dbReference>
<comment type="caution">
    <text evidence="4">The sequence shown here is derived from an EMBL/GenBank/DDBJ whole genome shotgun (WGS) entry which is preliminary data.</text>
</comment>
<evidence type="ECO:0000256" key="2">
    <source>
        <dbReference type="ARBA" id="ARBA00023043"/>
    </source>
</evidence>
<dbReference type="PANTHER" id="PTHR24189">
    <property type="entry name" value="MYOTROPHIN"/>
    <property type="match status" value="1"/>
</dbReference>
<proteinExistence type="predicted"/>
<dbReference type="SMART" id="SM00248">
    <property type="entry name" value="ANK"/>
    <property type="match status" value="1"/>
</dbReference>
<dbReference type="SUPFAM" id="SSF48403">
    <property type="entry name" value="Ankyrin repeat"/>
    <property type="match status" value="1"/>
</dbReference>
<evidence type="ECO:0000313" key="5">
    <source>
        <dbReference type="Proteomes" id="UP001610563"/>
    </source>
</evidence>
<keyword evidence="5" id="KW-1185">Reference proteome</keyword>
<keyword evidence="2 3" id="KW-0040">ANK repeat</keyword>
<accession>A0ABR4FP04</accession>
<dbReference type="EMBL" id="JBFTWV010000161">
    <property type="protein sequence ID" value="KAL2784934.1"/>
    <property type="molecule type" value="Genomic_DNA"/>
</dbReference>
<reference evidence="4 5" key="1">
    <citation type="submission" date="2024-07" db="EMBL/GenBank/DDBJ databases">
        <title>Section-level genome sequencing and comparative genomics of Aspergillus sections Usti and Cavernicolus.</title>
        <authorList>
            <consortium name="Lawrence Berkeley National Laboratory"/>
            <person name="Nybo J.L."/>
            <person name="Vesth T.C."/>
            <person name="Theobald S."/>
            <person name="Frisvad J.C."/>
            <person name="Larsen T.O."/>
            <person name="Kjaerboelling I."/>
            <person name="Rothschild-Mancinelli K."/>
            <person name="Lyhne E.K."/>
            <person name="Kogle M.E."/>
            <person name="Barry K."/>
            <person name="Clum A."/>
            <person name="Na H."/>
            <person name="Ledsgaard L."/>
            <person name="Lin J."/>
            <person name="Lipzen A."/>
            <person name="Kuo A."/>
            <person name="Riley R."/>
            <person name="Mondo S."/>
            <person name="Labutti K."/>
            <person name="Haridas S."/>
            <person name="Pangalinan J."/>
            <person name="Salamov A.A."/>
            <person name="Simmons B.A."/>
            <person name="Magnuson J.K."/>
            <person name="Chen J."/>
            <person name="Drula E."/>
            <person name="Henrissat B."/>
            <person name="Wiebenga A."/>
            <person name="Lubbers R.J."/>
            <person name="Gomes A.C."/>
            <person name="Makela M.R."/>
            <person name="Stajich J."/>
            <person name="Grigoriev I.V."/>
            <person name="Mortensen U.H."/>
            <person name="De Vries R.P."/>
            <person name="Baker S.E."/>
            <person name="Andersen M.R."/>
        </authorList>
    </citation>
    <scope>NUCLEOTIDE SEQUENCE [LARGE SCALE GENOMIC DNA]</scope>
    <source>
        <strain evidence="4 5">CBS 209.92</strain>
    </source>
</reference>